<accession>A0A2J9PMU4</accession>
<evidence type="ECO:0000313" key="2">
    <source>
        <dbReference type="Proteomes" id="UP000192813"/>
    </source>
</evidence>
<comment type="caution">
    <text evidence="1">The sequence shown here is derived from an EMBL/GenBank/DDBJ whole genome shotgun (WGS) entry which is preliminary data.</text>
</comment>
<reference evidence="2" key="1">
    <citation type="submission" date="2017-12" db="EMBL/GenBank/DDBJ databases">
        <title>FDA dAtabase for Regulatory Grade micrObial Sequences (FDA-ARGOS): Supporting development and validation of Infectious Disease Dx tests.</title>
        <authorList>
            <person name="Hoffmann M."/>
            <person name="Allard M."/>
            <person name="Evans P."/>
            <person name="Brown E."/>
            <person name="Tallon L."/>
            <person name="Sadzewicz L."/>
            <person name="Sengamalay N."/>
            <person name="Ott S."/>
            <person name="Godinez A."/>
            <person name="Nagaraj S."/>
            <person name="Vavikolanu K."/>
            <person name="Aluvathingal J."/>
            <person name="Nadendla S."/>
            <person name="Sichtig H."/>
        </authorList>
    </citation>
    <scope>NUCLEOTIDE SEQUENCE [LARGE SCALE GENOMIC DNA]</scope>
    <source>
        <strain evidence="2">FDAARGOS_249</strain>
    </source>
</reference>
<organism evidence="1 2">
    <name type="scientific">Aerococcus viridans</name>
    <dbReference type="NCBI Taxonomy" id="1377"/>
    <lineage>
        <taxon>Bacteria</taxon>
        <taxon>Bacillati</taxon>
        <taxon>Bacillota</taxon>
        <taxon>Bacilli</taxon>
        <taxon>Lactobacillales</taxon>
        <taxon>Aerococcaceae</taxon>
        <taxon>Aerococcus</taxon>
    </lineage>
</organism>
<evidence type="ECO:0000313" key="1">
    <source>
        <dbReference type="EMBL" id="PNL91673.1"/>
    </source>
</evidence>
<gene>
    <name evidence="1" type="ORF">A6J77_005335</name>
</gene>
<sequence>MLMNRVAIVVEPVTKDQSGEIRVLVDQMVYKAKSAIPDGEFVQNELVKICRIEDDIAYCQRGMLDNQYDQGIKVPVSS</sequence>
<dbReference type="Gene3D" id="2.40.50.140">
    <property type="entry name" value="Nucleic acid-binding proteins"/>
    <property type="match status" value="1"/>
</dbReference>
<dbReference type="Proteomes" id="UP000192813">
    <property type="component" value="Unassembled WGS sequence"/>
</dbReference>
<protein>
    <submittedName>
        <fullName evidence="1">Uncharacterized protein</fullName>
    </submittedName>
</protein>
<dbReference type="EMBL" id="NBTM02000001">
    <property type="protein sequence ID" value="PNL91673.1"/>
    <property type="molecule type" value="Genomic_DNA"/>
</dbReference>
<dbReference type="AlphaFoldDB" id="A0A2J9PMU4"/>
<dbReference type="InterPro" id="IPR012340">
    <property type="entry name" value="NA-bd_OB-fold"/>
</dbReference>
<name>A0A2J9PMU4_9LACT</name>
<proteinExistence type="predicted"/>